<comment type="caution">
    <text evidence="6">The sequence shown here is derived from an EMBL/GenBank/DDBJ whole genome shotgun (WGS) entry which is preliminary data.</text>
</comment>
<feature type="transmembrane region" description="Helical" evidence="4">
    <location>
        <begin position="352"/>
        <end position="372"/>
    </location>
</feature>
<evidence type="ECO:0000313" key="6">
    <source>
        <dbReference type="EMBL" id="KAK2162108.1"/>
    </source>
</evidence>
<name>A0AAD9JZ14_RIDPI</name>
<accession>A0AAD9JZ14</accession>
<evidence type="ECO:0000256" key="2">
    <source>
        <dbReference type="ARBA" id="ARBA00022679"/>
    </source>
</evidence>
<feature type="domain" description="Phospholipid/glycerol acyltransferase" evidence="5">
    <location>
        <begin position="95"/>
        <end position="212"/>
    </location>
</feature>
<gene>
    <name evidence="6" type="ORF">NP493_1542g00020</name>
</gene>
<dbReference type="CDD" id="cd07990">
    <property type="entry name" value="LPLAT_LCLAT1-like"/>
    <property type="match status" value="1"/>
</dbReference>
<evidence type="ECO:0000256" key="4">
    <source>
        <dbReference type="SAM" id="Phobius"/>
    </source>
</evidence>
<comment type="similarity">
    <text evidence="1">Belongs to the 1-acyl-sn-glycerol-3-phosphate acyltransferase family.</text>
</comment>
<dbReference type="GO" id="GO:0005783">
    <property type="term" value="C:endoplasmic reticulum"/>
    <property type="evidence" value="ECO:0007669"/>
    <property type="project" value="TreeGrafter"/>
</dbReference>
<dbReference type="EMBL" id="JAODUO010001541">
    <property type="protein sequence ID" value="KAK2162108.1"/>
    <property type="molecule type" value="Genomic_DNA"/>
</dbReference>
<sequence>MMSKRIEPWYIRLQKVAVVLVSALFMFGTAPSYFVLWGSWRILSIFLSVRCYQLGDDFLYSLYQKLLLFFYEHVARIEIILYGDIEEVTKKKENVIFISNHQSTFDWLVADVLAVRQDSIGHIRYILKDVLKWVPLYGFYFCQHNCIYVKRGKKFKLEQAEKQLHKLVKHDIPFWMVLFPEGTRYNPLNQSVIECSQEFAKKHDLPVLQHLLTPRLRGLQLTLRRLRANTDAIYDVTVAFSNTKDLTTKQRLVAPGLVEFLKCNWKLHIHVTRIDIKDVPETDEALGDWLIERYKQKDKMMERFYSDDEAVSETLADARKYCPLRLSQTLPVFLFWCLFNLPLLMTHYGRAFYWQASLFSTIVGWILVVLFAT</sequence>
<keyword evidence="4" id="KW-1133">Transmembrane helix</keyword>
<keyword evidence="4" id="KW-0812">Transmembrane</keyword>
<dbReference type="SMART" id="SM00563">
    <property type="entry name" value="PlsC"/>
    <property type="match status" value="1"/>
</dbReference>
<keyword evidence="2" id="KW-0808">Transferase</keyword>
<dbReference type="GO" id="GO:0016746">
    <property type="term" value="F:acyltransferase activity"/>
    <property type="evidence" value="ECO:0007669"/>
    <property type="project" value="UniProtKB-KW"/>
</dbReference>
<keyword evidence="4" id="KW-0472">Membrane</keyword>
<dbReference type="PANTHER" id="PTHR10983:SF73">
    <property type="entry name" value="1-ACYL-SN-GLYCEROL-3-PHOSPHATE ACYLTRANSFERASE EPSILON"/>
    <property type="match status" value="1"/>
</dbReference>
<dbReference type="GO" id="GO:0005739">
    <property type="term" value="C:mitochondrion"/>
    <property type="evidence" value="ECO:0007669"/>
    <property type="project" value="TreeGrafter"/>
</dbReference>
<reference evidence="6" key="1">
    <citation type="journal article" date="2023" name="Mol. Biol. Evol.">
        <title>Third-Generation Sequencing Reveals the Adaptive Role of the Epigenome in Three Deep-Sea Polychaetes.</title>
        <authorList>
            <person name="Perez M."/>
            <person name="Aroh O."/>
            <person name="Sun Y."/>
            <person name="Lan Y."/>
            <person name="Juniper S.K."/>
            <person name="Young C.R."/>
            <person name="Angers B."/>
            <person name="Qian P.Y."/>
        </authorList>
    </citation>
    <scope>NUCLEOTIDE SEQUENCE</scope>
    <source>
        <strain evidence="6">R07B-5</strain>
    </source>
</reference>
<keyword evidence="7" id="KW-1185">Reference proteome</keyword>
<protein>
    <recommendedName>
        <fullName evidence="5">Phospholipid/glycerol acyltransferase domain-containing protein</fullName>
    </recommendedName>
</protein>
<dbReference type="GO" id="GO:0036149">
    <property type="term" value="P:phosphatidylinositol acyl-chain remodeling"/>
    <property type="evidence" value="ECO:0007669"/>
    <property type="project" value="TreeGrafter"/>
</dbReference>
<evidence type="ECO:0000259" key="5">
    <source>
        <dbReference type="SMART" id="SM00563"/>
    </source>
</evidence>
<evidence type="ECO:0000256" key="3">
    <source>
        <dbReference type="ARBA" id="ARBA00023315"/>
    </source>
</evidence>
<dbReference type="Pfam" id="PF16076">
    <property type="entry name" value="Acyltransf_C"/>
    <property type="match status" value="1"/>
</dbReference>
<dbReference type="AlphaFoldDB" id="A0AAD9JZ14"/>
<evidence type="ECO:0000313" key="7">
    <source>
        <dbReference type="Proteomes" id="UP001209878"/>
    </source>
</evidence>
<dbReference type="InterPro" id="IPR032098">
    <property type="entry name" value="Acyltransf_C"/>
</dbReference>
<dbReference type="InterPro" id="IPR002123">
    <property type="entry name" value="Plipid/glycerol_acylTrfase"/>
</dbReference>
<dbReference type="Proteomes" id="UP001209878">
    <property type="component" value="Unassembled WGS sequence"/>
</dbReference>
<organism evidence="6 7">
    <name type="scientific">Ridgeia piscesae</name>
    <name type="common">Tubeworm</name>
    <dbReference type="NCBI Taxonomy" id="27915"/>
    <lineage>
        <taxon>Eukaryota</taxon>
        <taxon>Metazoa</taxon>
        <taxon>Spiralia</taxon>
        <taxon>Lophotrochozoa</taxon>
        <taxon>Annelida</taxon>
        <taxon>Polychaeta</taxon>
        <taxon>Sedentaria</taxon>
        <taxon>Canalipalpata</taxon>
        <taxon>Sabellida</taxon>
        <taxon>Siboglinidae</taxon>
        <taxon>Ridgeia</taxon>
    </lineage>
</organism>
<dbReference type="Pfam" id="PF01553">
    <property type="entry name" value="Acyltransferase"/>
    <property type="match status" value="1"/>
</dbReference>
<dbReference type="SUPFAM" id="SSF69593">
    <property type="entry name" value="Glycerol-3-phosphate (1)-acyltransferase"/>
    <property type="match status" value="1"/>
</dbReference>
<proteinExistence type="inferred from homology"/>
<evidence type="ECO:0000256" key="1">
    <source>
        <dbReference type="ARBA" id="ARBA00008655"/>
    </source>
</evidence>
<dbReference type="PANTHER" id="PTHR10983">
    <property type="entry name" value="1-ACYLGLYCEROL-3-PHOSPHATE ACYLTRANSFERASE-RELATED"/>
    <property type="match status" value="1"/>
</dbReference>
<keyword evidence="3" id="KW-0012">Acyltransferase</keyword>